<evidence type="ECO:0000259" key="2">
    <source>
        <dbReference type="Pfam" id="PF12684"/>
    </source>
</evidence>
<feature type="domain" description="Putative exodeoxyribonuclease 8 PDDEXK-like" evidence="2">
    <location>
        <begin position="113"/>
        <end position="296"/>
    </location>
</feature>
<feature type="compositionally biased region" description="Polar residues" evidence="1">
    <location>
        <begin position="58"/>
        <end position="76"/>
    </location>
</feature>
<sequence length="400" mass="45457">MARPSTFRKSCTWIPSSTSTANRSNMRMTRRSPCVTTAPSTRTTRTTSCRPTRGRTSNQDNGGRTKSPPRYTQETRPATRREKKEHTMTHTDAVAYEDMPDSEYFALPSLDQSQLKQFLHSPYDWAWNRLHPHHETTDAMRFGTAFHAYLLGTGTVVALPEGETFRSKKNQQWKDEQLEQGNIVVSADELAMCRRMRENLEASSNLSITQGEETGTPGRDFIRMIEEGAREQAFEWTDRTSGLRLKGKADLIPQGVDYLVDVKTCQSVDPVPFAKACLNHGYHIQSEFYRMGVSQFDPQLFGRYRRRASGMEFWCFEKTDAARWQPYVIKSDSPAAELARKSIRQGLNTLSVMVADAQDAGYGEGYDAAAAMILDQDHPTETKPVEFADWMLRDAMRIGF</sequence>
<reference evidence="3 4" key="1">
    <citation type="submission" date="2018-08" db="EMBL/GenBank/DDBJ databases">
        <title>A genome reference for cultivated species of the human gut microbiota.</title>
        <authorList>
            <person name="Zou Y."/>
            <person name="Xue W."/>
            <person name="Luo G."/>
        </authorList>
    </citation>
    <scope>NUCLEOTIDE SEQUENCE [LARGE SCALE GENOMIC DNA]</scope>
    <source>
        <strain evidence="3 4">AF13-3LB</strain>
    </source>
</reference>
<evidence type="ECO:0000313" key="3">
    <source>
        <dbReference type="EMBL" id="RGW08662.1"/>
    </source>
</evidence>
<name>A0A395XFE4_9BIFI</name>
<protein>
    <submittedName>
        <fullName evidence="3">Nuclease</fullName>
    </submittedName>
</protein>
<feature type="compositionally biased region" description="Polar residues" evidence="1">
    <location>
        <begin position="7"/>
        <end position="27"/>
    </location>
</feature>
<feature type="compositionally biased region" description="Low complexity" evidence="1">
    <location>
        <begin position="36"/>
        <end position="57"/>
    </location>
</feature>
<evidence type="ECO:0000313" key="4">
    <source>
        <dbReference type="Proteomes" id="UP000265970"/>
    </source>
</evidence>
<dbReference type="Proteomes" id="UP000265970">
    <property type="component" value="Unassembled WGS sequence"/>
</dbReference>
<accession>A0A395XFE4</accession>
<dbReference type="EMBL" id="QRZV01000004">
    <property type="protein sequence ID" value="RGW08662.1"/>
    <property type="molecule type" value="Genomic_DNA"/>
</dbReference>
<dbReference type="Gene3D" id="3.90.320.10">
    <property type="match status" value="1"/>
</dbReference>
<comment type="caution">
    <text evidence="3">The sequence shown here is derived from an EMBL/GenBank/DDBJ whole genome shotgun (WGS) entry which is preliminary data.</text>
</comment>
<organism evidence="3 4">
    <name type="scientific">Bifidobacterium pseudolongum</name>
    <dbReference type="NCBI Taxonomy" id="1694"/>
    <lineage>
        <taxon>Bacteria</taxon>
        <taxon>Bacillati</taxon>
        <taxon>Actinomycetota</taxon>
        <taxon>Actinomycetes</taxon>
        <taxon>Bifidobacteriales</taxon>
        <taxon>Bifidobacteriaceae</taxon>
        <taxon>Bifidobacterium</taxon>
    </lineage>
</organism>
<dbReference type="Pfam" id="PF12684">
    <property type="entry name" value="DUF3799"/>
    <property type="match status" value="1"/>
</dbReference>
<proteinExistence type="predicted"/>
<dbReference type="AlphaFoldDB" id="A0A395XFE4"/>
<evidence type="ECO:0000256" key="1">
    <source>
        <dbReference type="SAM" id="MobiDB-lite"/>
    </source>
</evidence>
<dbReference type="InterPro" id="IPR024432">
    <property type="entry name" value="Put_RecE_PDDEXK-like_dom"/>
</dbReference>
<feature type="region of interest" description="Disordered" evidence="1">
    <location>
        <begin position="1"/>
        <end position="88"/>
    </location>
</feature>
<dbReference type="InterPro" id="IPR011604">
    <property type="entry name" value="PDDEXK-like_dom_sf"/>
</dbReference>
<feature type="compositionally biased region" description="Basic and acidic residues" evidence="1">
    <location>
        <begin position="77"/>
        <end position="88"/>
    </location>
</feature>
<gene>
    <name evidence="3" type="ORF">DWV92_07430</name>
</gene>